<evidence type="ECO:0000256" key="2">
    <source>
        <dbReference type="ARBA" id="ARBA00009387"/>
    </source>
</evidence>
<evidence type="ECO:0000256" key="3">
    <source>
        <dbReference type="ARBA" id="ARBA00022729"/>
    </source>
</evidence>
<evidence type="ECO:0000259" key="4">
    <source>
        <dbReference type="Pfam" id="PF01464"/>
    </source>
</evidence>
<comment type="caution">
    <text evidence="5">The sequence shown here is derived from an EMBL/GenBank/DDBJ whole genome shotgun (WGS) entry which is preliminary data.</text>
</comment>
<sequence>MSGAVFAGPLPHPYPERDGAVAGALVRRVADVPVPPRRPYQAKIVGRVEDGRIVPITPSAFAARSEGPIDNLFAAAEEAAAAEAPAGSAAVPVKTVAPVAFAPVSAPAPVSVAPEPQTVSLFAGHGGASDAAADFSRYGNRSGSLKQALDALRADDYKETIARRNGLSDPLDQKIVDYFLVRAGDNSVTSAMVIDFARRAPGWPSPELVRIRAEEALSRENPSPDTVIRAMGGKAESAVGARLLAKAYLAKGDRGRAKAVVDGVWHTTAMGTSLELAFASDFSSILTIDDHLTRIDKLVALHRFDEASALKVRLGSGPRAYLAARIAVATGASNAPTLLRQVPSDYRRRPGYRLAEVEWKRRQEDYEGAARLIEGVNRRGIVDSDAWWVETRIVARSLVEKGDARAAYKLVSKGFADGTTESADEAFHAGWIALRLKDGRAADRHFADLQKMATTPISLARAGYWRGRAAELRGDKGGARTQYRAAAAYGFTYYGQLSRAALGETSTGVGRPPMPTASDRAAIAKSEVAEAVRRLIAAGHGYRIYPLLDHLAETAPTAGQIVLVDELAAKADQPHLGLMVAKEGQRRGLPVGRLAYPTSAIPRTAKMPQGLDRALVYAIARQESLFNSGAVSPAGALGLMQVMPQTAAAMARELGISHSTGRLTSDPAHNATIGAAYLAKRLGQFDGSYILTFAAYNAGAGRVSEWIDRFGDPRDPRVDPVTWVEEIPYPETRNYVQRVMENVQVYREGLGTGHLAIGSDLQRGRAS</sequence>
<dbReference type="Gene3D" id="1.10.530.10">
    <property type="match status" value="1"/>
</dbReference>
<evidence type="ECO:0000256" key="1">
    <source>
        <dbReference type="ARBA" id="ARBA00007734"/>
    </source>
</evidence>
<dbReference type="Gene3D" id="1.25.20.10">
    <property type="entry name" value="Bacterial muramidases"/>
    <property type="match status" value="1"/>
</dbReference>
<accession>A0A934IN30</accession>
<evidence type="ECO:0000313" key="6">
    <source>
        <dbReference type="Proteomes" id="UP000609531"/>
    </source>
</evidence>
<evidence type="ECO:0000313" key="5">
    <source>
        <dbReference type="EMBL" id="MBJ3775237.1"/>
    </source>
</evidence>
<dbReference type="GO" id="GO:0042597">
    <property type="term" value="C:periplasmic space"/>
    <property type="evidence" value="ECO:0007669"/>
    <property type="project" value="InterPro"/>
</dbReference>
<gene>
    <name evidence="5" type="ORF">JCR33_06025</name>
</gene>
<dbReference type="InterPro" id="IPR008939">
    <property type="entry name" value="Lytic_TGlycosylase_superhlx_U"/>
</dbReference>
<protein>
    <submittedName>
        <fullName evidence="5">Lytic transglycosylase domain-containing protein</fullName>
    </submittedName>
</protein>
<dbReference type="PANTHER" id="PTHR37423:SF2">
    <property type="entry name" value="MEMBRANE-BOUND LYTIC MUREIN TRANSGLYCOSYLASE C"/>
    <property type="match status" value="1"/>
</dbReference>
<dbReference type="EMBL" id="JAEKJA010000003">
    <property type="protein sequence ID" value="MBJ3775237.1"/>
    <property type="molecule type" value="Genomic_DNA"/>
</dbReference>
<dbReference type="GO" id="GO:0004553">
    <property type="term" value="F:hydrolase activity, hydrolyzing O-glycosyl compounds"/>
    <property type="evidence" value="ECO:0007669"/>
    <property type="project" value="InterPro"/>
</dbReference>
<feature type="domain" description="Transglycosylase SLT" evidence="4">
    <location>
        <begin position="608"/>
        <end position="712"/>
    </location>
</feature>
<dbReference type="Proteomes" id="UP000609531">
    <property type="component" value="Unassembled WGS sequence"/>
</dbReference>
<proteinExistence type="inferred from homology"/>
<dbReference type="SUPFAM" id="SSF48435">
    <property type="entry name" value="Bacterial muramidases"/>
    <property type="match status" value="1"/>
</dbReference>
<dbReference type="SUPFAM" id="SSF53955">
    <property type="entry name" value="Lysozyme-like"/>
    <property type="match status" value="1"/>
</dbReference>
<dbReference type="Pfam" id="PF01464">
    <property type="entry name" value="SLT"/>
    <property type="match status" value="1"/>
</dbReference>
<dbReference type="InterPro" id="IPR008258">
    <property type="entry name" value="Transglycosylase_SLT_dom_1"/>
</dbReference>
<keyword evidence="3" id="KW-0732">Signal</keyword>
<comment type="similarity">
    <text evidence="1">Belongs to the transglycosylase Slt family.</text>
</comment>
<dbReference type="PANTHER" id="PTHR37423">
    <property type="entry name" value="SOLUBLE LYTIC MUREIN TRANSGLYCOSYLASE-RELATED"/>
    <property type="match status" value="1"/>
</dbReference>
<dbReference type="AlphaFoldDB" id="A0A934IN30"/>
<dbReference type="InterPro" id="IPR023346">
    <property type="entry name" value="Lysozyme-like_dom_sf"/>
</dbReference>
<dbReference type="CDD" id="cd13401">
    <property type="entry name" value="Slt70-like"/>
    <property type="match status" value="1"/>
</dbReference>
<dbReference type="RefSeq" id="WP_198881114.1">
    <property type="nucleotide sequence ID" value="NZ_JAEKJA010000003.1"/>
</dbReference>
<keyword evidence="6" id="KW-1185">Reference proteome</keyword>
<name>A0A934IN30_9HYPH</name>
<comment type="similarity">
    <text evidence="2">Belongs to the virb1 family.</text>
</comment>
<organism evidence="5 6">
    <name type="scientific">Acuticoccus mangrovi</name>
    <dbReference type="NCBI Taxonomy" id="2796142"/>
    <lineage>
        <taxon>Bacteria</taxon>
        <taxon>Pseudomonadati</taxon>
        <taxon>Pseudomonadota</taxon>
        <taxon>Alphaproteobacteria</taxon>
        <taxon>Hyphomicrobiales</taxon>
        <taxon>Amorphaceae</taxon>
        <taxon>Acuticoccus</taxon>
    </lineage>
</organism>
<reference evidence="5" key="1">
    <citation type="submission" date="2020-12" db="EMBL/GenBank/DDBJ databases">
        <title>Bacterial taxonomy.</title>
        <authorList>
            <person name="Pan X."/>
        </authorList>
    </citation>
    <scope>NUCLEOTIDE SEQUENCE</scope>
    <source>
        <strain evidence="5">B2012</strain>
    </source>
</reference>